<sequence>MRLATYLQAGQERFGAVAGDTVIDLNRASAALARCAGHAAAEAAADAAVGADVLQFLELDAPAVAAAAEAVAHVKALDRAEARAGLLVTDLSAVKLLPPVPRPPKIICVARNYAEHAKEAGLEISPIPIVFARFAKTLVAQGDPVVRPSVSDEFDWEGELAIVIGKGGHRISRENAMEHIAGYSVFNDVTVRDYQFRVTQYTSGKNFSASGPFGPFLVLPDEVADPHKLDLRTEVNGVVKQTGNTSDMIYDLPTIIEHVSEWIELEPGDVIPTGTPSGVGFKRNPPEFLKPGDTVSVTVEGLGTLTNPVVDEESQR</sequence>
<dbReference type="Pfam" id="PF01557">
    <property type="entry name" value="FAA_hydrolase"/>
    <property type="match status" value="1"/>
</dbReference>
<comment type="similarity">
    <text evidence="1">Belongs to the FAH family.</text>
</comment>
<dbReference type="GO" id="GO:0046872">
    <property type="term" value="F:metal ion binding"/>
    <property type="evidence" value="ECO:0007669"/>
    <property type="project" value="UniProtKB-KW"/>
</dbReference>
<proteinExistence type="inferred from homology"/>
<evidence type="ECO:0000313" key="4">
    <source>
        <dbReference type="EMBL" id="UGS37324.1"/>
    </source>
</evidence>
<dbReference type="FunFam" id="3.90.850.10:FF:000002">
    <property type="entry name" value="2-hydroxyhepta-2,4-diene-1,7-dioate isomerase"/>
    <property type="match status" value="1"/>
</dbReference>
<dbReference type="EMBL" id="CP087164">
    <property type="protein sequence ID" value="UGS37324.1"/>
    <property type="molecule type" value="Genomic_DNA"/>
</dbReference>
<protein>
    <recommendedName>
        <fullName evidence="3">Fumarylacetoacetase-like C-terminal domain-containing protein</fullName>
    </recommendedName>
</protein>
<dbReference type="GO" id="GO:0019752">
    <property type="term" value="P:carboxylic acid metabolic process"/>
    <property type="evidence" value="ECO:0007669"/>
    <property type="project" value="UniProtKB-ARBA"/>
</dbReference>
<name>A0A9E6XZM6_9ACTN</name>
<keyword evidence="5" id="KW-1185">Reference proteome</keyword>
<dbReference type="PANTHER" id="PTHR42796:SF4">
    <property type="entry name" value="FUMARYLACETOACETATE HYDROLASE DOMAIN-CONTAINING PROTEIN 2A"/>
    <property type="match status" value="1"/>
</dbReference>
<organism evidence="4 5">
    <name type="scientific">Capillimicrobium parvum</name>
    <dbReference type="NCBI Taxonomy" id="2884022"/>
    <lineage>
        <taxon>Bacteria</taxon>
        <taxon>Bacillati</taxon>
        <taxon>Actinomycetota</taxon>
        <taxon>Thermoleophilia</taxon>
        <taxon>Solirubrobacterales</taxon>
        <taxon>Capillimicrobiaceae</taxon>
        <taxon>Capillimicrobium</taxon>
    </lineage>
</organism>
<dbReference type="RefSeq" id="WP_259311381.1">
    <property type="nucleotide sequence ID" value="NZ_CP087164.1"/>
</dbReference>
<dbReference type="InterPro" id="IPR011234">
    <property type="entry name" value="Fumarylacetoacetase-like_C"/>
</dbReference>
<dbReference type="PANTHER" id="PTHR42796">
    <property type="entry name" value="FUMARYLACETOACETATE HYDROLASE DOMAIN-CONTAINING PROTEIN 2A-RELATED"/>
    <property type="match status" value="1"/>
</dbReference>
<dbReference type="AlphaFoldDB" id="A0A9E6XZM6"/>
<dbReference type="Proteomes" id="UP001162834">
    <property type="component" value="Chromosome"/>
</dbReference>
<evidence type="ECO:0000313" key="5">
    <source>
        <dbReference type="Proteomes" id="UP001162834"/>
    </source>
</evidence>
<feature type="domain" description="Fumarylacetoacetase-like C-terminal" evidence="3">
    <location>
        <begin position="105"/>
        <end position="310"/>
    </location>
</feature>
<keyword evidence="2" id="KW-0479">Metal-binding</keyword>
<evidence type="ECO:0000256" key="1">
    <source>
        <dbReference type="ARBA" id="ARBA00010211"/>
    </source>
</evidence>
<dbReference type="GO" id="GO:0016853">
    <property type="term" value="F:isomerase activity"/>
    <property type="evidence" value="ECO:0007669"/>
    <property type="project" value="UniProtKB-ARBA"/>
</dbReference>
<evidence type="ECO:0000256" key="2">
    <source>
        <dbReference type="ARBA" id="ARBA00022723"/>
    </source>
</evidence>
<dbReference type="InterPro" id="IPR051121">
    <property type="entry name" value="FAH"/>
</dbReference>
<dbReference type="InterPro" id="IPR036663">
    <property type="entry name" value="Fumarylacetoacetase_C_sf"/>
</dbReference>
<gene>
    <name evidence="4" type="ORF">DSM104329_03739</name>
</gene>
<accession>A0A9E6XZM6</accession>
<dbReference type="KEGG" id="sbae:DSM104329_03739"/>
<dbReference type="SUPFAM" id="SSF56529">
    <property type="entry name" value="FAH"/>
    <property type="match status" value="1"/>
</dbReference>
<reference evidence="4" key="1">
    <citation type="journal article" date="2022" name="Int. J. Syst. Evol. Microbiol.">
        <title>Pseudomonas aegrilactucae sp. nov. and Pseudomonas morbosilactucae sp. nov., pathogens causing bacterial rot of lettuce in Japan.</title>
        <authorList>
            <person name="Sawada H."/>
            <person name="Fujikawa T."/>
            <person name="Satou M."/>
        </authorList>
    </citation>
    <scope>NUCLEOTIDE SEQUENCE</scope>
    <source>
        <strain evidence="4">0166_1</strain>
    </source>
</reference>
<evidence type="ECO:0000259" key="3">
    <source>
        <dbReference type="Pfam" id="PF01557"/>
    </source>
</evidence>
<dbReference type="Gene3D" id="3.90.850.10">
    <property type="entry name" value="Fumarylacetoacetase-like, C-terminal domain"/>
    <property type="match status" value="1"/>
</dbReference>